<proteinExistence type="predicted"/>
<dbReference type="AlphaFoldDB" id="A0A8H7ZNR1"/>
<accession>A0A8H7ZNR1</accession>
<sequence>MSPTGFPRTLFLKHARIVEDADHHTAIGLKPHWLPRPGLQHVALSLPSFASALLIRAELPDVPVCPPPPALAHRPIRGRTVCIHLLVLVKRLVIVGSQPLSVDPGRQRPLSLRYEGVYHAAVSHDMASKRW</sequence>
<evidence type="ECO:0000313" key="2">
    <source>
        <dbReference type="Proteomes" id="UP000673691"/>
    </source>
</evidence>
<evidence type="ECO:0000313" key="1">
    <source>
        <dbReference type="EMBL" id="KAG5456272.1"/>
    </source>
</evidence>
<gene>
    <name evidence="1" type="ORF">BJ554DRAFT_4032</name>
</gene>
<comment type="caution">
    <text evidence="1">The sequence shown here is derived from an EMBL/GenBank/DDBJ whole genome shotgun (WGS) entry which is preliminary data.</text>
</comment>
<organism evidence="1 2">
    <name type="scientific">Olpidium bornovanus</name>
    <dbReference type="NCBI Taxonomy" id="278681"/>
    <lineage>
        <taxon>Eukaryota</taxon>
        <taxon>Fungi</taxon>
        <taxon>Fungi incertae sedis</taxon>
        <taxon>Olpidiomycota</taxon>
        <taxon>Olpidiomycotina</taxon>
        <taxon>Olpidiomycetes</taxon>
        <taxon>Olpidiales</taxon>
        <taxon>Olpidiaceae</taxon>
        <taxon>Olpidium</taxon>
    </lineage>
</organism>
<protein>
    <submittedName>
        <fullName evidence="1">Uncharacterized protein</fullName>
    </submittedName>
</protein>
<dbReference type="Proteomes" id="UP000673691">
    <property type="component" value="Unassembled WGS sequence"/>
</dbReference>
<reference evidence="1 2" key="1">
    <citation type="journal article" name="Sci. Rep.">
        <title>Genome-scale phylogenetic analyses confirm Olpidium as the closest living zoosporic fungus to the non-flagellated, terrestrial fungi.</title>
        <authorList>
            <person name="Chang Y."/>
            <person name="Rochon D."/>
            <person name="Sekimoto S."/>
            <person name="Wang Y."/>
            <person name="Chovatia M."/>
            <person name="Sandor L."/>
            <person name="Salamov A."/>
            <person name="Grigoriev I.V."/>
            <person name="Stajich J.E."/>
            <person name="Spatafora J.W."/>
        </authorList>
    </citation>
    <scope>NUCLEOTIDE SEQUENCE [LARGE SCALE GENOMIC DNA]</scope>
    <source>
        <strain evidence="1">S191</strain>
    </source>
</reference>
<keyword evidence="2" id="KW-1185">Reference proteome</keyword>
<name>A0A8H7ZNR1_9FUNG</name>
<dbReference type="EMBL" id="JAEFCI010012000">
    <property type="protein sequence ID" value="KAG5456272.1"/>
    <property type="molecule type" value="Genomic_DNA"/>
</dbReference>